<evidence type="ECO:0000256" key="2">
    <source>
        <dbReference type="ARBA" id="ARBA00004496"/>
    </source>
</evidence>
<dbReference type="GO" id="GO:2001070">
    <property type="term" value="F:starch binding"/>
    <property type="evidence" value="ECO:0007669"/>
    <property type="project" value="InterPro"/>
</dbReference>
<dbReference type="InterPro" id="IPR013783">
    <property type="entry name" value="Ig-like_fold"/>
</dbReference>
<dbReference type="EMBL" id="FRBD01000025">
    <property type="protein sequence ID" value="SHL14690.1"/>
    <property type="molecule type" value="Genomic_DNA"/>
</dbReference>
<dbReference type="InterPro" id="IPR017853">
    <property type="entry name" value="GH"/>
</dbReference>
<dbReference type="Gene3D" id="2.60.40.10">
    <property type="entry name" value="Immunoglobulins"/>
    <property type="match status" value="2"/>
</dbReference>
<dbReference type="Gene3D" id="3.20.20.80">
    <property type="entry name" value="Glycosidases"/>
    <property type="match status" value="3"/>
</dbReference>
<evidence type="ECO:0000259" key="12">
    <source>
        <dbReference type="PROSITE" id="PS51166"/>
    </source>
</evidence>
<comment type="catalytic activity">
    <reaction evidence="1">
        <text>Transfers a segment of a (1-&gt;4)-alpha-D-glucan to a new position in an acceptor, which may be glucose or a (1-&gt;4)-alpha-D-glucan.</text>
        <dbReference type="EC" id="2.4.1.25"/>
    </reaction>
</comment>
<dbReference type="Proteomes" id="UP000184130">
    <property type="component" value="Unassembled WGS sequence"/>
</dbReference>
<dbReference type="PANTHER" id="PTHR32518:SF3">
    <property type="entry name" value="4-ALPHA-GLUCANOTRANSFERASE"/>
    <property type="match status" value="1"/>
</dbReference>
<dbReference type="GO" id="GO:0004134">
    <property type="term" value="F:4-alpha-glucanotransferase activity"/>
    <property type="evidence" value="ECO:0007669"/>
    <property type="project" value="UniProtKB-EC"/>
</dbReference>
<dbReference type="Pfam" id="PF02446">
    <property type="entry name" value="Glyco_hydro_77"/>
    <property type="match status" value="1"/>
</dbReference>
<dbReference type="InterPro" id="IPR003385">
    <property type="entry name" value="Glyco_hydro_77"/>
</dbReference>
<dbReference type="OrthoDB" id="9811841at2"/>
<keyword evidence="9" id="KW-0119">Carbohydrate metabolism</keyword>
<sequence length="874" mass="101150">MKLKFSIQYGTQWGQNLYVVITYRSTDQTEKTERLMMVTTDGLVWSLETTVLESRKHPIASFLYHYQVEDNDGNVIRREWNAIPRIYYFDTSKSYVMADQWRDVSLQYHLYSKAYLTTMGMAGDGKVEPLRVPLYRKTILFRVSAPQLQKGQSVAIVGSHPALGSWNVARYLKMESIGCFEWLLSVNVDAVLLPIEYKYVIVDDETHALVAWEEGDNRTTEGLLPADQSMVPDGTVLVAYGESLRVREHIWRAAGVVVPVFSLRSKESYGVGDFGDLCRLVDWCVATGMKAIQLLPVNDTTSSGNWSDSYPYNIVSAFALHPHYLDLEAVGVLKNKTKMTAYHRQRQELNALGYSDYEAVDRVKRAYIEDVFGERGQQTLDSKEFKSWFAENKEWLEPYANWSLAKSVYSSIAVIYYIQYHLHQQLKTAADYARSKGIFLKGDVPIGVNGDSVETATHPDFFHLDAQTGAPPDAFSQNGQNWGFPTYNWKTGVVDWFHRRLNWMEQYFDAIRIDHILGFFRIWEIPEDAVFGILGHFSPSLPMTVGEIEYFGLPFRKDLFTRPFINDRVLDKLFGLHAPYVREHFLVARSYGLYDLKADYDTQKKVQTAFEGRTDENSLWIRDGLYRLISGVLFLEDPQQPEMYHPRIGVIGELVFDALSSEEKDAFMRLYNNYYYQRHNFFWGAEAIRKITNVFGTTRMLCCGEDLGMLPDCVAPVLDQLRILTLEIQSMPKQSGYEFAHLDANPYRSVATISTHDMSPLRLWWSESPERTQRYFVSMLQKQGRAPEQLPAHLAEEIIGRHLYCPSMLCMLSLQDWLAMDSELRSKNPREERINVPSDPYNRWKYRMHITIEELLKADKYNNKVKTMIQRSKR</sequence>
<dbReference type="InterPro" id="IPR013784">
    <property type="entry name" value="Carb-bd-like_fold"/>
</dbReference>
<gene>
    <name evidence="13" type="ORF">SAMN05216463_12521</name>
</gene>
<accession>A0A1M6Y8S4</accession>
<evidence type="ECO:0000256" key="7">
    <source>
        <dbReference type="ARBA" id="ARBA00022676"/>
    </source>
</evidence>
<dbReference type="RefSeq" id="WP_073210877.1">
    <property type="nucleotide sequence ID" value="NZ_FRBD01000025.1"/>
</dbReference>
<dbReference type="Pfam" id="PF00686">
    <property type="entry name" value="CBM_20"/>
    <property type="match status" value="1"/>
</dbReference>
<dbReference type="SUPFAM" id="SSF49452">
    <property type="entry name" value="Starch-binding domain-like"/>
    <property type="match status" value="1"/>
</dbReference>
<dbReference type="SMART" id="SM01065">
    <property type="entry name" value="CBM_2"/>
    <property type="match status" value="1"/>
</dbReference>
<keyword evidence="8 13" id="KW-0808">Transferase</keyword>
<evidence type="ECO:0000256" key="1">
    <source>
        <dbReference type="ARBA" id="ARBA00000439"/>
    </source>
</evidence>
<proteinExistence type="inferred from homology"/>
<name>A0A1M6Y8S4_XYLRU</name>
<evidence type="ECO:0000256" key="9">
    <source>
        <dbReference type="ARBA" id="ARBA00023277"/>
    </source>
</evidence>
<comment type="similarity">
    <text evidence="3">Belongs to the disproportionating enzyme family.</text>
</comment>
<evidence type="ECO:0000256" key="8">
    <source>
        <dbReference type="ARBA" id="ARBA00022679"/>
    </source>
</evidence>
<comment type="subcellular location">
    <subcellularLocation>
        <location evidence="2">Cytoplasm</location>
    </subcellularLocation>
</comment>
<dbReference type="GO" id="GO:0005975">
    <property type="term" value="P:carbohydrate metabolic process"/>
    <property type="evidence" value="ECO:0007669"/>
    <property type="project" value="InterPro"/>
</dbReference>
<evidence type="ECO:0000256" key="4">
    <source>
        <dbReference type="ARBA" id="ARBA00012560"/>
    </source>
</evidence>
<evidence type="ECO:0000256" key="10">
    <source>
        <dbReference type="ARBA" id="ARBA00031423"/>
    </source>
</evidence>
<reference evidence="13 14" key="1">
    <citation type="submission" date="2016-11" db="EMBL/GenBank/DDBJ databases">
        <authorList>
            <person name="Jaros S."/>
            <person name="Januszkiewicz K."/>
            <person name="Wedrychowicz H."/>
        </authorList>
    </citation>
    <scope>NUCLEOTIDE SEQUENCE [LARGE SCALE GENOMIC DNA]</scope>
    <source>
        <strain evidence="13 14">KHT3</strain>
    </source>
</reference>
<evidence type="ECO:0000256" key="5">
    <source>
        <dbReference type="ARBA" id="ARBA00020295"/>
    </source>
</evidence>
<feature type="domain" description="CBM20" evidence="12">
    <location>
        <begin position="131"/>
        <end position="253"/>
    </location>
</feature>
<keyword evidence="7" id="KW-0328">Glycosyltransferase</keyword>
<keyword evidence="6" id="KW-0963">Cytoplasm</keyword>
<dbReference type="InterPro" id="IPR002044">
    <property type="entry name" value="CBM20"/>
</dbReference>
<dbReference type="PROSITE" id="PS51166">
    <property type="entry name" value="CBM20"/>
    <property type="match status" value="1"/>
</dbReference>
<dbReference type="SUPFAM" id="SSF51445">
    <property type="entry name" value="(Trans)glycosidases"/>
    <property type="match status" value="1"/>
</dbReference>
<organism evidence="13 14">
    <name type="scientific">Xylanibacter ruminicola</name>
    <name type="common">Prevotella ruminicola</name>
    <dbReference type="NCBI Taxonomy" id="839"/>
    <lineage>
        <taxon>Bacteria</taxon>
        <taxon>Pseudomonadati</taxon>
        <taxon>Bacteroidota</taxon>
        <taxon>Bacteroidia</taxon>
        <taxon>Bacteroidales</taxon>
        <taxon>Prevotellaceae</taxon>
        <taxon>Xylanibacter</taxon>
    </lineage>
</organism>
<evidence type="ECO:0000256" key="11">
    <source>
        <dbReference type="ARBA" id="ARBA00031501"/>
    </source>
</evidence>
<evidence type="ECO:0000313" key="13">
    <source>
        <dbReference type="EMBL" id="SHL14690.1"/>
    </source>
</evidence>
<dbReference type="EC" id="2.4.1.25" evidence="4"/>
<evidence type="ECO:0000313" key="14">
    <source>
        <dbReference type="Proteomes" id="UP000184130"/>
    </source>
</evidence>
<evidence type="ECO:0000256" key="6">
    <source>
        <dbReference type="ARBA" id="ARBA00022490"/>
    </source>
</evidence>
<evidence type="ECO:0000256" key="3">
    <source>
        <dbReference type="ARBA" id="ARBA00005684"/>
    </source>
</evidence>
<dbReference type="PANTHER" id="PTHR32518">
    <property type="match status" value="1"/>
</dbReference>
<dbReference type="AlphaFoldDB" id="A0A1M6Y8S4"/>
<protein>
    <recommendedName>
        <fullName evidence="5">4-alpha-glucanotransferase</fullName>
        <ecNumber evidence="4">2.4.1.25</ecNumber>
    </recommendedName>
    <alternativeName>
        <fullName evidence="10">Amylomaltase</fullName>
    </alternativeName>
    <alternativeName>
        <fullName evidence="11">Disproportionating enzyme</fullName>
    </alternativeName>
</protein>
<dbReference type="GO" id="GO:0005737">
    <property type="term" value="C:cytoplasm"/>
    <property type="evidence" value="ECO:0007669"/>
    <property type="project" value="UniProtKB-SubCell"/>
</dbReference>